<feature type="compositionally biased region" description="Low complexity" evidence="1">
    <location>
        <begin position="262"/>
        <end position="289"/>
    </location>
</feature>
<feature type="compositionally biased region" description="Polar residues" evidence="1">
    <location>
        <begin position="252"/>
        <end position="261"/>
    </location>
</feature>
<keyword evidence="2" id="KW-0732">Signal</keyword>
<feature type="domain" description="Chitin-binding type-4" evidence="3">
    <location>
        <begin position="73"/>
        <end position="232"/>
    </location>
</feature>
<feature type="chain" id="PRO_5040998709" evidence="2">
    <location>
        <begin position="37"/>
        <end position="416"/>
    </location>
</feature>
<feature type="region of interest" description="Disordered" evidence="1">
    <location>
        <begin position="252"/>
        <end position="294"/>
    </location>
</feature>
<keyword evidence="4" id="KW-1185">Reference proteome</keyword>
<name>A0A9W2ZC03_BIOGL</name>
<dbReference type="OrthoDB" id="64893at2759"/>
<dbReference type="GeneID" id="106074952"/>
<proteinExistence type="predicted"/>
<dbReference type="RefSeq" id="XP_055872557.1">
    <property type="nucleotide sequence ID" value="XM_056016582.1"/>
</dbReference>
<evidence type="ECO:0000259" key="3">
    <source>
        <dbReference type="Pfam" id="PF03067"/>
    </source>
</evidence>
<dbReference type="Pfam" id="PF03067">
    <property type="entry name" value="LPMO_10"/>
    <property type="match status" value="1"/>
</dbReference>
<dbReference type="InterPro" id="IPR004302">
    <property type="entry name" value="Cellulose/chitin-bd_N"/>
</dbReference>
<sequence>MTSWSFHCNTSPRRSSGHYQCVLAFLLSLVVHLVQGQDTGARARLVEPPMRSSYWREGVADASVNDYDEQLNCGGFEYMWGPGKGQCGACGDRVFGIKENEYPGKYSNAPAQRAYRSGKEINVTVYTSGNLLGYFFFRICPFRDGPNLLDLDTCFTSRSPLVINETGSTRYYPGSLKGFHDLHLIIPANLSCQHCILQWNYITGYREHKVNSQCESCLGCEPQERFVNCADIEILGEGVYQTDPEAGVATSKSTATSNSILPTTSSKPAVTTSTTVPSSSTQVTTLPSTRPSHVTADIRQPCTPLAEHVTCEARGIQKLIPGMGTWCLRTCQAGSCRSEFCTCFCKYPTFKIHIDPSAFEWVATSKQFHPNSLANGKSLCYKTTPLWSKTPGLNGWCSSYCPSESCEDMCSVQVCP</sequence>
<dbReference type="Proteomes" id="UP001165740">
    <property type="component" value="Chromosome 18"/>
</dbReference>
<dbReference type="OMA" id="SYWREGV"/>
<organism evidence="4 5">
    <name type="scientific">Biomphalaria glabrata</name>
    <name type="common">Bloodfluke planorb</name>
    <name type="synonym">Freshwater snail</name>
    <dbReference type="NCBI Taxonomy" id="6526"/>
    <lineage>
        <taxon>Eukaryota</taxon>
        <taxon>Metazoa</taxon>
        <taxon>Spiralia</taxon>
        <taxon>Lophotrochozoa</taxon>
        <taxon>Mollusca</taxon>
        <taxon>Gastropoda</taxon>
        <taxon>Heterobranchia</taxon>
        <taxon>Euthyneura</taxon>
        <taxon>Panpulmonata</taxon>
        <taxon>Hygrophila</taxon>
        <taxon>Lymnaeoidea</taxon>
        <taxon>Planorbidae</taxon>
        <taxon>Biomphalaria</taxon>
    </lineage>
</organism>
<feature type="signal peptide" evidence="2">
    <location>
        <begin position="1"/>
        <end position="36"/>
    </location>
</feature>
<evidence type="ECO:0000313" key="5">
    <source>
        <dbReference type="RefSeq" id="XP_055872557.1"/>
    </source>
</evidence>
<evidence type="ECO:0000256" key="1">
    <source>
        <dbReference type="SAM" id="MobiDB-lite"/>
    </source>
</evidence>
<dbReference type="AlphaFoldDB" id="A0A9W2ZC03"/>
<accession>A0A9W2ZC03</accession>
<evidence type="ECO:0000313" key="4">
    <source>
        <dbReference type="Proteomes" id="UP001165740"/>
    </source>
</evidence>
<protein>
    <submittedName>
        <fullName evidence="5">Uncharacterized protein LOC106074952</fullName>
    </submittedName>
</protein>
<gene>
    <name evidence="5" type="primary">LOC106074952</name>
</gene>
<reference evidence="5" key="1">
    <citation type="submission" date="2025-08" db="UniProtKB">
        <authorList>
            <consortium name="RefSeq"/>
        </authorList>
    </citation>
    <scope>IDENTIFICATION</scope>
</reference>
<evidence type="ECO:0000256" key="2">
    <source>
        <dbReference type="SAM" id="SignalP"/>
    </source>
</evidence>